<name>A0A5N6EIJ0_9EURO</name>
<organism evidence="1 2">
    <name type="scientific">Aspergillus novoparasiticus</name>
    <dbReference type="NCBI Taxonomy" id="986946"/>
    <lineage>
        <taxon>Eukaryota</taxon>
        <taxon>Fungi</taxon>
        <taxon>Dikarya</taxon>
        <taxon>Ascomycota</taxon>
        <taxon>Pezizomycotina</taxon>
        <taxon>Eurotiomycetes</taxon>
        <taxon>Eurotiomycetidae</taxon>
        <taxon>Eurotiales</taxon>
        <taxon>Aspergillaceae</taxon>
        <taxon>Aspergillus</taxon>
        <taxon>Aspergillus subgen. Circumdati</taxon>
    </lineage>
</organism>
<protein>
    <submittedName>
        <fullName evidence="1">Uncharacterized protein</fullName>
    </submittedName>
</protein>
<keyword evidence="2" id="KW-1185">Reference proteome</keyword>
<proteinExistence type="predicted"/>
<accession>A0A5N6EIJ0</accession>
<dbReference type="EMBL" id="ML733463">
    <property type="protein sequence ID" value="KAB8217426.1"/>
    <property type="molecule type" value="Genomic_DNA"/>
</dbReference>
<evidence type="ECO:0000313" key="1">
    <source>
        <dbReference type="EMBL" id="KAB8217426.1"/>
    </source>
</evidence>
<gene>
    <name evidence="1" type="ORF">BDV33DRAFT_138458</name>
</gene>
<dbReference type="Proteomes" id="UP000326799">
    <property type="component" value="Unassembled WGS sequence"/>
</dbReference>
<sequence length="99" mass="10941">MYLVARALLLFNGSQKAIIMGRLGSSSNSAGCAENQSVRFALLRSTPFVAFWYANQRALVTAIHTGGVVMELPLRMPWGALRYAFDADYKTKRLVRSLG</sequence>
<evidence type="ECO:0000313" key="2">
    <source>
        <dbReference type="Proteomes" id="UP000326799"/>
    </source>
</evidence>
<dbReference type="AlphaFoldDB" id="A0A5N6EIJ0"/>
<reference evidence="1 2" key="1">
    <citation type="submission" date="2019-04" db="EMBL/GenBank/DDBJ databases">
        <title>Fungal friends and foes A comparative genomics study of 23 Aspergillus species from section Flavi.</title>
        <authorList>
            <consortium name="DOE Joint Genome Institute"/>
            <person name="Kjaerbolling I."/>
            <person name="Vesth T.C."/>
            <person name="Frisvad J.C."/>
            <person name="Nybo J.L."/>
            <person name="Theobald S."/>
            <person name="Kildgaard S."/>
            <person name="Petersen T.I."/>
            <person name="Kuo A."/>
            <person name="Sato A."/>
            <person name="Lyhne E.K."/>
            <person name="Kogle M.E."/>
            <person name="Wiebenga A."/>
            <person name="Kun R.S."/>
            <person name="Lubbers R.J."/>
            <person name="Makela M.R."/>
            <person name="Barry K."/>
            <person name="Chovatia M."/>
            <person name="Clum A."/>
            <person name="Daum C."/>
            <person name="Haridas S."/>
            <person name="He G."/>
            <person name="LaButti K."/>
            <person name="Lipzen A."/>
            <person name="Mondo S."/>
            <person name="Pangilinan J."/>
            <person name="Riley R."/>
            <person name="Salamov A."/>
            <person name="Simmons B.A."/>
            <person name="Magnuson J.K."/>
            <person name="Henrissat B."/>
            <person name="Mortensen U.H."/>
            <person name="Larsen T.O."/>
            <person name="De vries R.P."/>
            <person name="Grigoriev I.V."/>
            <person name="Machida M."/>
            <person name="Baker S.E."/>
            <person name="Andersen M.R."/>
        </authorList>
    </citation>
    <scope>NUCLEOTIDE SEQUENCE [LARGE SCALE GENOMIC DNA]</scope>
    <source>
        <strain evidence="1 2">CBS 126849</strain>
    </source>
</reference>